<dbReference type="EMBL" id="CP146284">
    <property type="protein sequence ID" value="WWV67229.1"/>
    <property type="molecule type" value="Genomic_DNA"/>
</dbReference>
<evidence type="ECO:0000313" key="4">
    <source>
        <dbReference type="EMBL" id="WWV67229.1"/>
    </source>
</evidence>
<dbReference type="InterPro" id="IPR036388">
    <property type="entry name" value="WH-like_DNA-bd_sf"/>
</dbReference>
<comment type="similarity">
    <text evidence="2">Belongs to the Nudix hydrolase family.</text>
</comment>
<dbReference type="Gene3D" id="3.90.79.10">
    <property type="entry name" value="Nucleoside Triphosphate Pyrophosphohydrolase"/>
    <property type="match status" value="1"/>
</dbReference>
<dbReference type="InterPro" id="IPR036390">
    <property type="entry name" value="WH_DNA-bd_sf"/>
</dbReference>
<proteinExistence type="inferred from homology"/>
<evidence type="ECO:0000259" key="3">
    <source>
        <dbReference type="PROSITE" id="PS51462"/>
    </source>
</evidence>
<keyword evidence="1 2" id="KW-0378">Hydrolase</keyword>
<dbReference type="Proteomes" id="UP001320603">
    <property type="component" value="Chromosome"/>
</dbReference>
<dbReference type="PANTHER" id="PTHR43736">
    <property type="entry name" value="ADP-RIBOSE PYROPHOSPHATASE"/>
    <property type="match status" value="1"/>
</dbReference>
<dbReference type="PANTHER" id="PTHR43736:SF4">
    <property type="entry name" value="SLR1690 PROTEIN"/>
    <property type="match status" value="1"/>
</dbReference>
<dbReference type="InterPro" id="IPR020084">
    <property type="entry name" value="NUDIX_hydrolase_CS"/>
</dbReference>
<keyword evidence="5" id="KW-1185">Reference proteome</keyword>
<reference evidence="4 5" key="1">
    <citation type="submission" date="2024-02" db="EMBL/GenBank/DDBJ databases">
        <title>Whole genome sequencing of Parabacteroides sp. AD58.</title>
        <authorList>
            <person name="Chaplin A.V."/>
            <person name="Pikina A.P."/>
            <person name="Sokolova S.R."/>
            <person name="Korostin D.O."/>
            <person name="Efimov B.A."/>
        </authorList>
    </citation>
    <scope>NUCLEOTIDE SEQUENCE [LARGE SCALE GENOMIC DNA]</scope>
    <source>
        <strain evidence="4 5">AD58</strain>
    </source>
</reference>
<dbReference type="CDD" id="cd18873">
    <property type="entry name" value="NUDIX_NadM_like"/>
    <property type="match status" value="1"/>
</dbReference>
<dbReference type="InterPro" id="IPR015797">
    <property type="entry name" value="NUDIX_hydrolase-like_dom_sf"/>
</dbReference>
<dbReference type="PRINTS" id="PR00502">
    <property type="entry name" value="NUDIXFAMILY"/>
</dbReference>
<feature type="domain" description="Nudix hydrolase" evidence="3">
    <location>
        <begin position="14"/>
        <end position="144"/>
    </location>
</feature>
<name>A0ABZ2IR83_9BACT</name>
<sequence>MEELKYHYKYPHPAVTTDCVIFGFDGVRINVLLIQRGVEPYKDAWAFPGGFLKMDETAEEGARRELEEETGLKNVDVEQFYTFSTVDRDPRERVITIAHYALVRMADVRGGDDAANARWFPYNEIPRLAFDHDRILRKAVSVLKERICFKPIGFELLPEVFTMSELQNLYEAILEVKFDRRNFYNKIRKSGLLIEAGKRPANTPLRVPVKYCFNPEKYAELKHKGFKLEF</sequence>
<dbReference type="Pfam" id="PF21906">
    <property type="entry name" value="WHD_NrtR"/>
    <property type="match status" value="1"/>
</dbReference>
<evidence type="ECO:0000313" key="5">
    <source>
        <dbReference type="Proteomes" id="UP001320603"/>
    </source>
</evidence>
<dbReference type="Pfam" id="PF00293">
    <property type="entry name" value="NUDIX"/>
    <property type="match status" value="1"/>
</dbReference>
<dbReference type="RefSeq" id="WP_251968488.1">
    <property type="nucleotide sequence ID" value="NZ_CP146284.1"/>
</dbReference>
<evidence type="ECO:0000256" key="2">
    <source>
        <dbReference type="RuleBase" id="RU003476"/>
    </source>
</evidence>
<accession>A0ABZ2IR83</accession>
<dbReference type="PROSITE" id="PS51462">
    <property type="entry name" value="NUDIX"/>
    <property type="match status" value="1"/>
</dbReference>
<dbReference type="InterPro" id="IPR054105">
    <property type="entry name" value="WHD_NrtR"/>
</dbReference>
<dbReference type="SUPFAM" id="SSF46785">
    <property type="entry name" value="Winged helix' DNA-binding domain"/>
    <property type="match status" value="1"/>
</dbReference>
<evidence type="ECO:0000256" key="1">
    <source>
        <dbReference type="ARBA" id="ARBA00022801"/>
    </source>
</evidence>
<dbReference type="Gene3D" id="1.10.10.10">
    <property type="entry name" value="Winged helix-like DNA-binding domain superfamily/Winged helix DNA-binding domain"/>
    <property type="match status" value="1"/>
</dbReference>
<dbReference type="InterPro" id="IPR000086">
    <property type="entry name" value="NUDIX_hydrolase_dom"/>
</dbReference>
<organism evidence="4 5">
    <name type="scientific">Parabacteroides absconsus</name>
    <dbReference type="NCBI Taxonomy" id="2951805"/>
    <lineage>
        <taxon>Bacteria</taxon>
        <taxon>Pseudomonadati</taxon>
        <taxon>Bacteroidota</taxon>
        <taxon>Bacteroidia</taxon>
        <taxon>Bacteroidales</taxon>
        <taxon>Tannerellaceae</taxon>
        <taxon>Parabacteroides</taxon>
    </lineage>
</organism>
<dbReference type="SUPFAM" id="SSF55811">
    <property type="entry name" value="Nudix"/>
    <property type="match status" value="1"/>
</dbReference>
<dbReference type="InterPro" id="IPR020476">
    <property type="entry name" value="Nudix_hydrolase"/>
</dbReference>
<protein>
    <submittedName>
        <fullName evidence="4">NUDIX domain-containing protein</fullName>
    </submittedName>
</protein>
<dbReference type="PROSITE" id="PS00893">
    <property type="entry name" value="NUDIX_BOX"/>
    <property type="match status" value="1"/>
</dbReference>
<gene>
    <name evidence="4" type="ORF">NEE14_004385</name>
</gene>